<name>A0A0V1FTC6_TRIPS</name>
<dbReference type="Proteomes" id="UP000054995">
    <property type="component" value="Unassembled WGS sequence"/>
</dbReference>
<dbReference type="EMBL" id="JYDR01000115">
    <property type="protein sequence ID" value="KRY68275.1"/>
    <property type="molecule type" value="Genomic_DNA"/>
</dbReference>
<proteinExistence type="predicted"/>
<comment type="caution">
    <text evidence="2">The sequence shown here is derived from an EMBL/GenBank/DDBJ whole genome shotgun (WGS) entry which is preliminary data.</text>
</comment>
<reference evidence="3 4" key="1">
    <citation type="submission" date="2015-01" db="EMBL/GenBank/DDBJ databases">
        <title>Evolution of Trichinella species and genotypes.</title>
        <authorList>
            <person name="Korhonen P.K."/>
            <person name="Edoardo P."/>
            <person name="Giuseppe L.R."/>
            <person name="Gasser R.B."/>
        </authorList>
    </citation>
    <scope>NUCLEOTIDE SEQUENCE [LARGE SCALE GENOMIC DNA]</scope>
    <source>
        <strain evidence="1">ISS13</strain>
        <strain evidence="2">ISS470</strain>
    </source>
</reference>
<evidence type="ECO:0000313" key="2">
    <source>
        <dbReference type="EMBL" id="KRY89250.1"/>
    </source>
</evidence>
<dbReference type="AlphaFoldDB" id="A0A0V1FTC6"/>
<sequence>MAAELDCTKQNDWTNLRRVSPPLYTYSSANVVDQWRLSTGLFDKCGNGLMPVNWKHKACTFVLYYKRKQKIKSQRS</sequence>
<dbReference type="EMBL" id="JYDT01000033">
    <property type="protein sequence ID" value="KRY89250.1"/>
    <property type="molecule type" value="Genomic_DNA"/>
</dbReference>
<gene>
    <name evidence="1" type="ORF">T4A_7695</name>
    <name evidence="2" type="ORF">T4D_8476</name>
</gene>
<evidence type="ECO:0000313" key="3">
    <source>
        <dbReference type="Proteomes" id="UP000054632"/>
    </source>
</evidence>
<protein>
    <submittedName>
        <fullName evidence="2">Uncharacterized protein</fullName>
    </submittedName>
</protein>
<dbReference type="Proteomes" id="UP000054632">
    <property type="component" value="Unassembled WGS sequence"/>
</dbReference>
<evidence type="ECO:0000313" key="1">
    <source>
        <dbReference type="EMBL" id="KRY68275.1"/>
    </source>
</evidence>
<keyword evidence="4" id="KW-1185">Reference proteome</keyword>
<evidence type="ECO:0000313" key="4">
    <source>
        <dbReference type="Proteomes" id="UP000054995"/>
    </source>
</evidence>
<organism evidence="2 4">
    <name type="scientific">Trichinella pseudospiralis</name>
    <name type="common">Parasitic roundworm</name>
    <dbReference type="NCBI Taxonomy" id="6337"/>
    <lineage>
        <taxon>Eukaryota</taxon>
        <taxon>Metazoa</taxon>
        <taxon>Ecdysozoa</taxon>
        <taxon>Nematoda</taxon>
        <taxon>Enoplea</taxon>
        <taxon>Dorylaimia</taxon>
        <taxon>Trichinellida</taxon>
        <taxon>Trichinellidae</taxon>
        <taxon>Trichinella</taxon>
    </lineage>
</organism>
<accession>A0A0V1FTC6</accession>
<dbReference type="OrthoDB" id="10447945at2759"/>